<organism evidence="9 10">
    <name type="scientific">Ostreococcus tauri</name>
    <name type="common">Marine green alga</name>
    <dbReference type="NCBI Taxonomy" id="70448"/>
    <lineage>
        <taxon>Eukaryota</taxon>
        <taxon>Viridiplantae</taxon>
        <taxon>Chlorophyta</taxon>
        <taxon>Mamiellophyceae</taxon>
        <taxon>Mamiellales</taxon>
        <taxon>Bathycoccaceae</taxon>
        <taxon>Ostreococcus</taxon>
    </lineage>
</organism>
<dbReference type="GO" id="GO:0030134">
    <property type="term" value="C:COPII-coated ER to Golgi transport vesicle"/>
    <property type="evidence" value="ECO:0007669"/>
    <property type="project" value="TreeGrafter"/>
</dbReference>
<dbReference type="EMBL" id="CAID01000014">
    <property type="protein sequence ID" value="CEG01983.1"/>
    <property type="molecule type" value="Genomic_DNA"/>
</dbReference>
<dbReference type="GO" id="GO:0005789">
    <property type="term" value="C:endoplasmic reticulum membrane"/>
    <property type="evidence" value="ECO:0007669"/>
    <property type="project" value="TreeGrafter"/>
</dbReference>
<evidence type="ECO:0000313" key="10">
    <source>
        <dbReference type="Proteomes" id="UP000009170"/>
    </source>
</evidence>
<keyword evidence="10" id="KW-1185">Reference proteome</keyword>
<feature type="chain" id="PRO_5001923002" evidence="8">
    <location>
        <begin position="17"/>
        <end position="79"/>
    </location>
</feature>
<dbReference type="GO" id="GO:0000139">
    <property type="term" value="C:Golgi membrane"/>
    <property type="evidence" value="ECO:0007669"/>
    <property type="project" value="TreeGrafter"/>
</dbReference>
<accession>A0A096PBJ1</accession>
<evidence type="ECO:0000256" key="7">
    <source>
        <dbReference type="ARBA" id="ARBA00024203"/>
    </source>
</evidence>
<dbReference type="GO" id="GO:0006888">
    <property type="term" value="P:endoplasmic reticulum to Golgi vesicle-mediated transport"/>
    <property type="evidence" value="ECO:0007669"/>
    <property type="project" value="TreeGrafter"/>
</dbReference>
<dbReference type="STRING" id="70448.A0A096PBJ1"/>
<dbReference type="KEGG" id="ota:OT_ostta14g00530"/>
<protein>
    <submittedName>
        <fullName evidence="9">Yos1-like</fullName>
    </submittedName>
</protein>
<keyword evidence="3" id="KW-0812">Transmembrane</keyword>
<evidence type="ECO:0000256" key="8">
    <source>
        <dbReference type="SAM" id="SignalP"/>
    </source>
</evidence>
<reference evidence="9 10" key="2">
    <citation type="journal article" date="2014" name="BMC Genomics">
        <title>An improved genome of the model marine alga Ostreococcus tauri unfolds by assessing Illumina de novo assemblies.</title>
        <authorList>
            <person name="Blanc-Mathieu R."/>
            <person name="Verhelst B."/>
            <person name="Derelle E."/>
            <person name="Rombauts S."/>
            <person name="Bouget F.Y."/>
            <person name="Carre I."/>
            <person name="Chateau A."/>
            <person name="Eyre-Walker A."/>
            <person name="Grimsley N."/>
            <person name="Moreau H."/>
            <person name="Piegu B."/>
            <person name="Rivals E."/>
            <person name="Schackwitz W."/>
            <person name="Van de Peer Y."/>
            <person name="Piganeau G."/>
        </authorList>
    </citation>
    <scope>NUCLEOTIDE SEQUENCE [LARGE SCALE GENOMIC DNA]</scope>
    <source>
        <strain evidence="10">OTTH 0595 / CCAP 157/2 / RCC745</strain>
    </source>
</reference>
<keyword evidence="4" id="KW-0653">Protein transport</keyword>
<dbReference type="Pfam" id="PF08571">
    <property type="entry name" value="Yos1"/>
    <property type="match status" value="1"/>
</dbReference>
<sequence>MTLWTLTQSALLSVNAVAVLNERRFLAKRGLTMESIRDGSTSATSARGQIIGVINAASYLRVPLIALNAIVIFVKVVFG</sequence>
<comment type="subcellular location">
    <subcellularLocation>
        <location evidence="1">Membrane</location>
    </subcellularLocation>
</comment>
<dbReference type="Proteomes" id="UP000009170">
    <property type="component" value="Unassembled WGS sequence"/>
</dbReference>
<comment type="similarity">
    <text evidence="7">Belongs to the YOS1 family.</text>
</comment>
<evidence type="ECO:0000313" key="9">
    <source>
        <dbReference type="EMBL" id="CEG01983.1"/>
    </source>
</evidence>
<keyword evidence="8" id="KW-0732">Signal</keyword>
<dbReference type="FunCoup" id="A0A096PBJ1">
    <property type="interactions" value="1184"/>
</dbReference>
<dbReference type="PANTHER" id="PTHR15858:SF0">
    <property type="entry name" value="IMMEDIATE EARLY RESPONSE 3-INTERACTING PROTEIN 1"/>
    <property type="match status" value="1"/>
</dbReference>
<keyword evidence="2" id="KW-0813">Transport</keyword>
<dbReference type="GeneID" id="34946364"/>
<gene>
    <name evidence="9" type="ORF">OT_ostta14g00530</name>
</gene>
<evidence type="ECO:0000256" key="4">
    <source>
        <dbReference type="ARBA" id="ARBA00022927"/>
    </source>
</evidence>
<evidence type="ECO:0000256" key="1">
    <source>
        <dbReference type="ARBA" id="ARBA00004370"/>
    </source>
</evidence>
<name>A0A096PBJ1_OSTTA</name>
<evidence type="ECO:0000256" key="2">
    <source>
        <dbReference type="ARBA" id="ARBA00022448"/>
    </source>
</evidence>
<keyword evidence="5" id="KW-1133">Transmembrane helix</keyword>
<evidence type="ECO:0000256" key="5">
    <source>
        <dbReference type="ARBA" id="ARBA00022989"/>
    </source>
</evidence>
<dbReference type="OrthoDB" id="15356at2759"/>
<dbReference type="AlphaFoldDB" id="A0A096PBJ1"/>
<comment type="caution">
    <text evidence="9">The sequence shown here is derived from an EMBL/GenBank/DDBJ whole genome shotgun (WGS) entry which is preliminary data.</text>
</comment>
<feature type="signal peptide" evidence="8">
    <location>
        <begin position="1"/>
        <end position="16"/>
    </location>
</feature>
<dbReference type="InParanoid" id="A0A096PBJ1"/>
<dbReference type="InterPro" id="IPR013880">
    <property type="entry name" value="Yos1"/>
</dbReference>
<keyword evidence="6" id="KW-0472">Membrane</keyword>
<dbReference type="PANTHER" id="PTHR15858">
    <property type="entry name" value="IMMEDIATE EARLY RESPONSE 3-INTERACTING PROTEIN 1"/>
    <property type="match status" value="1"/>
</dbReference>
<proteinExistence type="inferred from homology"/>
<evidence type="ECO:0000256" key="3">
    <source>
        <dbReference type="ARBA" id="ARBA00022692"/>
    </source>
</evidence>
<dbReference type="GO" id="GO:0015031">
    <property type="term" value="P:protein transport"/>
    <property type="evidence" value="ECO:0007669"/>
    <property type="project" value="UniProtKB-KW"/>
</dbReference>
<reference evidence="10" key="1">
    <citation type="journal article" date="2006" name="Proc. Natl. Acad. Sci. U.S.A.">
        <title>Genome analysis of the smallest free-living eukaryote Ostreococcus tauri unveils many unique features.</title>
        <authorList>
            <person name="Derelle E."/>
            <person name="Ferraz C."/>
            <person name="Rombauts S."/>
            <person name="Rouze P."/>
            <person name="Worden A.Z."/>
            <person name="Robbens S."/>
            <person name="Partensky F."/>
            <person name="Degroeve S."/>
            <person name="Echeynie S."/>
            <person name="Cooke R."/>
            <person name="Saeys Y."/>
            <person name="Wuyts J."/>
            <person name="Jabbari K."/>
            <person name="Bowler C."/>
            <person name="Panaud O."/>
            <person name="Piegu B."/>
            <person name="Ball S.G."/>
            <person name="Ral J.-P."/>
            <person name="Bouget F.-Y."/>
            <person name="Piganeau G."/>
            <person name="De Baets B."/>
            <person name="Picard A."/>
            <person name="Delseny M."/>
            <person name="Demaille J."/>
            <person name="Van de Peer Y."/>
            <person name="Moreau H."/>
        </authorList>
    </citation>
    <scope>NUCLEOTIDE SEQUENCE [LARGE SCALE GENOMIC DNA]</scope>
    <source>
        <strain evidence="10">OTTH 0595 / CCAP 157/2 / RCC745</strain>
    </source>
</reference>
<evidence type="ECO:0000256" key="6">
    <source>
        <dbReference type="ARBA" id="ARBA00023136"/>
    </source>
</evidence>
<dbReference type="RefSeq" id="XP_022841286.1">
    <property type="nucleotide sequence ID" value="XM_022982505.1"/>
</dbReference>